<dbReference type="GO" id="GO:0003677">
    <property type="term" value="F:DNA binding"/>
    <property type="evidence" value="ECO:0007669"/>
    <property type="project" value="UniProtKB-UniRule"/>
</dbReference>
<sequence length="319" mass="34773">MARPKKTEEKPKEAATLQISIEDFIRTRDSVVTGLATLQSAVQDLSRAYINHSNTVLGRPGAGPTLDFLSLSNPLGDNGLLLAQRGLTPGMVADAGEKKKRKKRAHDKNAPKRPLTPYFLYMQFARQDIMKALGEGARPKDISAEGTKRWAEMSDQDKLKWKEYYQENLAKYQEKMKEYKAKTGGADHSEDAAAQLAAEQEAVASAGSNDEEEEEEEQEEEPAPPKPASPVNKRRKTAASAAAASSPAQPSPAKSAPILPPSAKKEAAPEIKSPEPKKRRSRKSKGAEEAAAETAAPAKEPPKKEKAPRKKRKSEAVNE</sequence>
<accession>A0A165GCT2</accession>
<evidence type="ECO:0000259" key="4">
    <source>
        <dbReference type="PROSITE" id="PS50118"/>
    </source>
</evidence>
<gene>
    <name evidence="5" type="ORF">L228DRAFT_268536</name>
</gene>
<dbReference type="InterPro" id="IPR050342">
    <property type="entry name" value="HMGB"/>
</dbReference>
<protein>
    <recommendedName>
        <fullName evidence="4">HMG box domain-containing protein</fullName>
    </recommendedName>
</protein>
<organism evidence="5 6">
    <name type="scientific">Xylona heveae (strain CBS 132557 / TC161)</name>
    <dbReference type="NCBI Taxonomy" id="1328760"/>
    <lineage>
        <taxon>Eukaryota</taxon>
        <taxon>Fungi</taxon>
        <taxon>Dikarya</taxon>
        <taxon>Ascomycota</taxon>
        <taxon>Pezizomycotina</taxon>
        <taxon>Xylonomycetes</taxon>
        <taxon>Xylonales</taxon>
        <taxon>Xylonaceae</taxon>
        <taxon>Xylona</taxon>
    </lineage>
</organism>
<dbReference type="GeneID" id="28900288"/>
<reference evidence="5 6" key="1">
    <citation type="journal article" date="2016" name="Fungal Biol.">
        <title>The genome of Xylona heveae provides a window into fungal endophytism.</title>
        <authorList>
            <person name="Gazis R."/>
            <person name="Kuo A."/>
            <person name="Riley R."/>
            <person name="LaButti K."/>
            <person name="Lipzen A."/>
            <person name="Lin J."/>
            <person name="Amirebrahimi M."/>
            <person name="Hesse C.N."/>
            <person name="Spatafora J.W."/>
            <person name="Henrissat B."/>
            <person name="Hainaut M."/>
            <person name="Grigoriev I.V."/>
            <person name="Hibbett D.S."/>
        </authorList>
    </citation>
    <scope>NUCLEOTIDE SEQUENCE [LARGE SCALE GENOMIC DNA]</scope>
    <source>
        <strain evidence="5 6">TC161</strain>
    </source>
</reference>
<feature type="region of interest" description="Disordered" evidence="3">
    <location>
        <begin position="91"/>
        <end position="113"/>
    </location>
</feature>
<dbReference type="Pfam" id="PF00505">
    <property type="entry name" value="HMG_box"/>
    <property type="match status" value="1"/>
</dbReference>
<dbReference type="OMA" id="KRQHDPN"/>
<proteinExistence type="predicted"/>
<dbReference type="InterPro" id="IPR036910">
    <property type="entry name" value="HMG_box_dom_sf"/>
</dbReference>
<evidence type="ECO:0000256" key="3">
    <source>
        <dbReference type="SAM" id="MobiDB-lite"/>
    </source>
</evidence>
<feature type="compositionally biased region" description="Low complexity" evidence="3">
    <location>
        <begin position="192"/>
        <end position="206"/>
    </location>
</feature>
<evidence type="ECO:0000256" key="2">
    <source>
        <dbReference type="PROSITE-ProRule" id="PRU00267"/>
    </source>
</evidence>
<evidence type="ECO:0000313" key="6">
    <source>
        <dbReference type="Proteomes" id="UP000076632"/>
    </source>
</evidence>
<keyword evidence="2" id="KW-0539">Nucleus</keyword>
<dbReference type="FunCoup" id="A0A165GCT2">
    <property type="interactions" value="237"/>
</dbReference>
<feature type="compositionally biased region" description="Acidic residues" evidence="3">
    <location>
        <begin position="209"/>
        <end position="222"/>
    </location>
</feature>
<keyword evidence="1 2" id="KW-0238">DNA-binding</keyword>
<dbReference type="SMART" id="SM00398">
    <property type="entry name" value="HMG"/>
    <property type="match status" value="1"/>
</dbReference>
<dbReference type="Proteomes" id="UP000076632">
    <property type="component" value="Unassembled WGS sequence"/>
</dbReference>
<dbReference type="RefSeq" id="XP_018187592.1">
    <property type="nucleotide sequence ID" value="XM_018335151.1"/>
</dbReference>
<feature type="domain" description="HMG box" evidence="4">
    <location>
        <begin position="111"/>
        <end position="180"/>
    </location>
</feature>
<feature type="region of interest" description="Disordered" evidence="3">
    <location>
        <begin position="180"/>
        <end position="319"/>
    </location>
</feature>
<dbReference type="InterPro" id="IPR009071">
    <property type="entry name" value="HMG_box_dom"/>
</dbReference>
<feature type="compositionally biased region" description="Basic and acidic residues" evidence="3">
    <location>
        <begin position="180"/>
        <end position="191"/>
    </location>
</feature>
<dbReference type="GO" id="GO:0005634">
    <property type="term" value="C:nucleus"/>
    <property type="evidence" value="ECO:0007669"/>
    <property type="project" value="UniProtKB-UniRule"/>
</dbReference>
<dbReference type="PANTHER" id="PTHR48112:SF5">
    <property type="entry name" value="BOX PROTEIN, PUTATIVE (AFU_ORTHOLOGUE AFUA_1G04550)-RELATED"/>
    <property type="match status" value="1"/>
</dbReference>
<dbReference type="PANTHER" id="PTHR48112">
    <property type="entry name" value="HIGH MOBILITY GROUP PROTEIN DSP1"/>
    <property type="match status" value="1"/>
</dbReference>
<dbReference type="AlphaFoldDB" id="A0A165GCT2"/>
<name>A0A165GCT2_XYLHT</name>
<dbReference type="Gene3D" id="1.10.30.10">
    <property type="entry name" value="High mobility group box domain"/>
    <property type="match status" value="1"/>
</dbReference>
<feature type="DNA-binding region" description="HMG box" evidence="2">
    <location>
        <begin position="111"/>
        <end position="180"/>
    </location>
</feature>
<evidence type="ECO:0000313" key="5">
    <source>
        <dbReference type="EMBL" id="KZF22037.1"/>
    </source>
</evidence>
<dbReference type="SUPFAM" id="SSF47095">
    <property type="entry name" value="HMG-box"/>
    <property type="match status" value="1"/>
</dbReference>
<keyword evidence="6" id="KW-1185">Reference proteome</keyword>
<evidence type="ECO:0000256" key="1">
    <source>
        <dbReference type="ARBA" id="ARBA00023125"/>
    </source>
</evidence>
<dbReference type="EMBL" id="KV407459">
    <property type="protein sequence ID" value="KZF22037.1"/>
    <property type="molecule type" value="Genomic_DNA"/>
</dbReference>
<feature type="compositionally biased region" description="Basic and acidic residues" evidence="3">
    <location>
        <begin position="263"/>
        <end position="276"/>
    </location>
</feature>
<feature type="compositionally biased region" description="Low complexity" evidence="3">
    <location>
        <begin position="238"/>
        <end position="257"/>
    </location>
</feature>
<dbReference type="InParanoid" id="A0A165GCT2"/>
<dbReference type="OrthoDB" id="5550281at2759"/>
<dbReference type="PROSITE" id="PS50118">
    <property type="entry name" value="HMG_BOX_2"/>
    <property type="match status" value="1"/>
</dbReference>
<dbReference type="STRING" id="1328760.A0A165GCT2"/>